<dbReference type="EMBL" id="VLJN01000045">
    <property type="protein sequence ID" value="TWG80395.1"/>
    <property type="molecule type" value="Genomic_DNA"/>
</dbReference>
<keyword evidence="4" id="KW-1185">Reference proteome</keyword>
<dbReference type="Proteomes" id="UP000318141">
    <property type="component" value="Unassembled WGS sequence"/>
</dbReference>
<evidence type="ECO:0000313" key="3">
    <source>
        <dbReference type="EMBL" id="TWG80395.1"/>
    </source>
</evidence>
<accession>A0A562B594</accession>
<dbReference type="AlphaFoldDB" id="A0A562B594"/>
<reference evidence="3 4" key="1">
    <citation type="submission" date="2019-07" db="EMBL/GenBank/DDBJ databases">
        <title>Genome sequencing of lignin-degrading bacterial isolates.</title>
        <authorList>
            <person name="Gladden J."/>
        </authorList>
    </citation>
    <scope>NUCLEOTIDE SEQUENCE [LARGE SCALE GENOMIC DNA]</scope>
    <source>
        <strain evidence="3 4">J11</strain>
    </source>
</reference>
<proteinExistence type="predicted"/>
<keyword evidence="1" id="KW-0560">Oxidoreductase</keyword>
<name>A0A562B594_9BURK</name>
<dbReference type="SUPFAM" id="SSF51905">
    <property type="entry name" value="FAD/NAD(P)-binding domain"/>
    <property type="match status" value="1"/>
</dbReference>
<feature type="domain" description="FAD dependent oxidoreductase" evidence="2">
    <location>
        <begin position="16"/>
        <end position="55"/>
    </location>
</feature>
<evidence type="ECO:0000259" key="2">
    <source>
        <dbReference type="Pfam" id="PF01266"/>
    </source>
</evidence>
<dbReference type="InterPro" id="IPR006076">
    <property type="entry name" value="FAD-dep_OxRdtase"/>
</dbReference>
<organism evidence="3 4">
    <name type="scientific">Cupriavidus gilardii J11</name>
    <dbReference type="NCBI Taxonomy" id="936133"/>
    <lineage>
        <taxon>Bacteria</taxon>
        <taxon>Pseudomonadati</taxon>
        <taxon>Pseudomonadota</taxon>
        <taxon>Betaproteobacteria</taxon>
        <taxon>Burkholderiales</taxon>
        <taxon>Burkholderiaceae</taxon>
        <taxon>Cupriavidus</taxon>
    </lineage>
</organism>
<dbReference type="GO" id="GO:0016491">
    <property type="term" value="F:oxidoreductase activity"/>
    <property type="evidence" value="ECO:0007669"/>
    <property type="project" value="UniProtKB-KW"/>
</dbReference>
<gene>
    <name evidence="3" type="ORF">L602_000500000410</name>
</gene>
<dbReference type="Gene3D" id="3.50.50.60">
    <property type="entry name" value="FAD/NAD(P)-binding domain"/>
    <property type="match status" value="1"/>
</dbReference>
<evidence type="ECO:0000313" key="4">
    <source>
        <dbReference type="Proteomes" id="UP000318141"/>
    </source>
</evidence>
<evidence type="ECO:0000256" key="1">
    <source>
        <dbReference type="ARBA" id="ARBA00023002"/>
    </source>
</evidence>
<protein>
    <submittedName>
        <fullName evidence="3">Choline dehydrogenase and related flavoproteins</fullName>
    </submittedName>
</protein>
<dbReference type="InterPro" id="IPR036188">
    <property type="entry name" value="FAD/NAD-bd_sf"/>
</dbReference>
<dbReference type="Pfam" id="PF01266">
    <property type="entry name" value="DAO"/>
    <property type="match status" value="1"/>
</dbReference>
<sequence length="151" mass="16509">MVLRPPSLDATLRTSVCVVGSGPAGITCAMELAKRHIDVLLVESGVENFHGESQAMCDAEIVDNRRHAPMQDAVRRAFGGTSWLWGGRCIPFDPIDFEPRDYAPGTAWPISYETLLPYYAKACEYANCGKPAFTVDRLDAETSPRASSRAT</sequence>
<comment type="caution">
    <text evidence="3">The sequence shown here is derived from an EMBL/GenBank/DDBJ whole genome shotgun (WGS) entry which is preliminary data.</text>
</comment>